<dbReference type="EMBL" id="CP034183">
    <property type="protein sequence ID" value="AZI42288.1"/>
    <property type="molecule type" value="Genomic_DNA"/>
</dbReference>
<feature type="signal peptide" evidence="1">
    <location>
        <begin position="1"/>
        <end position="22"/>
    </location>
</feature>
<evidence type="ECO:0000259" key="2">
    <source>
        <dbReference type="Pfam" id="PF09949"/>
    </source>
</evidence>
<dbReference type="SUPFAM" id="SSF56784">
    <property type="entry name" value="HAD-like"/>
    <property type="match status" value="1"/>
</dbReference>
<keyword evidence="1" id="KW-0732">Signal</keyword>
<accession>A0A3G8YA88</accession>
<dbReference type="KEGG" id="dph:EHF33_05590"/>
<evidence type="ECO:0000313" key="3">
    <source>
        <dbReference type="EMBL" id="AZI42288.1"/>
    </source>
</evidence>
<feature type="chain" id="PRO_5018255833" evidence="1">
    <location>
        <begin position="23"/>
        <end position="305"/>
    </location>
</feature>
<dbReference type="Pfam" id="PF09949">
    <property type="entry name" value="APP1_cat"/>
    <property type="match status" value="1"/>
</dbReference>
<name>A0A3G8YA88_9DEIO</name>
<proteinExistence type="predicted"/>
<organism evidence="3 4">
    <name type="scientific">Deinococcus psychrotolerans</name>
    <dbReference type="NCBI Taxonomy" id="2489213"/>
    <lineage>
        <taxon>Bacteria</taxon>
        <taxon>Thermotogati</taxon>
        <taxon>Deinococcota</taxon>
        <taxon>Deinococci</taxon>
        <taxon>Deinococcales</taxon>
        <taxon>Deinococcaceae</taxon>
        <taxon>Deinococcus</taxon>
    </lineage>
</organism>
<protein>
    <submittedName>
        <fullName evidence="3">DUF2183 domain-containing protein</fullName>
    </submittedName>
</protein>
<dbReference type="OrthoDB" id="60927at2"/>
<dbReference type="InterPro" id="IPR052935">
    <property type="entry name" value="Mg2+_PAP"/>
</dbReference>
<dbReference type="Proteomes" id="UP000276417">
    <property type="component" value="Chromosome 1"/>
</dbReference>
<dbReference type="RefSeq" id="WP_124868644.1">
    <property type="nucleotide sequence ID" value="NZ_CP034183.1"/>
</dbReference>
<evidence type="ECO:0000256" key="1">
    <source>
        <dbReference type="SAM" id="SignalP"/>
    </source>
</evidence>
<reference evidence="3 4" key="1">
    <citation type="submission" date="2018-11" db="EMBL/GenBank/DDBJ databases">
        <title>Deinococcus shelandsis sp. nov., isolated from South Shetland Islands soil of Antarctica.</title>
        <authorList>
            <person name="Tian J."/>
        </authorList>
    </citation>
    <scope>NUCLEOTIDE SEQUENCE [LARGE SCALE GENOMIC DNA]</scope>
    <source>
        <strain evidence="3 4">S14-83T</strain>
    </source>
</reference>
<dbReference type="AlphaFoldDB" id="A0A3G8YA88"/>
<dbReference type="InterPro" id="IPR036412">
    <property type="entry name" value="HAD-like_sf"/>
</dbReference>
<feature type="domain" description="Phosphatidate phosphatase APP1 catalytic" evidence="2">
    <location>
        <begin position="126"/>
        <end position="270"/>
    </location>
</feature>
<evidence type="ECO:0000313" key="4">
    <source>
        <dbReference type="Proteomes" id="UP000276417"/>
    </source>
</evidence>
<sequence>MIRAAALLYLSVATLSLPVALAAPAHELSVAGWASARATHLSIQVDAYDAWRGSGPAVLQNIARLLPQGAAGIGVVCQVGEQSIDVITDQGGHARCELKTTGAVKVSLVSGEEVRPNIPSLPDAPVTVISDLDDTVLITGAGKRSSVSTFLGATVSNRAAFPDIAPLYNSFAARGYPLVYLSNSPLGLSDFLRSVLPARGIANGPLLLRALDAQTLLHSTQHKIQSLNELAADLPGQFLLIGDTAQKDPEVYTAFAQSHPGKVLGIAIRDVSGPPRSQDVATLLYTAGVPVIISADAAAFASLVR</sequence>
<dbReference type="PANTHER" id="PTHR28208">
    <property type="entry name" value="PHOSPHATIDATE PHOSPHATASE APP1"/>
    <property type="match status" value="1"/>
</dbReference>
<dbReference type="PANTHER" id="PTHR28208:SF3">
    <property type="entry name" value="PHOSPHATIDATE PHOSPHATASE APP1"/>
    <property type="match status" value="1"/>
</dbReference>
<keyword evidence="4" id="KW-1185">Reference proteome</keyword>
<dbReference type="GO" id="GO:0008195">
    <property type="term" value="F:phosphatidate phosphatase activity"/>
    <property type="evidence" value="ECO:0007669"/>
    <property type="project" value="InterPro"/>
</dbReference>
<dbReference type="InterPro" id="IPR019236">
    <property type="entry name" value="APP1_cat"/>
</dbReference>
<gene>
    <name evidence="3" type="ORF">EHF33_05590</name>
</gene>